<dbReference type="Gene3D" id="3.40.50.1240">
    <property type="entry name" value="Phosphoglycerate mutase-like"/>
    <property type="match status" value="1"/>
</dbReference>
<feature type="domain" description="Nudix hydrolase" evidence="4">
    <location>
        <begin position="2"/>
        <end position="133"/>
    </location>
</feature>
<dbReference type="PANTHER" id="PTHR21340">
    <property type="entry name" value="DIADENOSINE 5,5-P1,P4-TETRAPHOSPHATE PYROPHOSPHOHYDROLASE MUTT"/>
    <property type="match status" value="1"/>
</dbReference>
<dbReference type="Proteomes" id="UP000320209">
    <property type="component" value="Unassembled WGS sequence"/>
</dbReference>
<dbReference type="SMART" id="SM00855">
    <property type="entry name" value="PGAM"/>
    <property type="match status" value="1"/>
</dbReference>
<dbReference type="GO" id="GO:0004081">
    <property type="term" value="F:bis(5'-nucleosyl)-tetraphosphatase (asymmetrical) activity"/>
    <property type="evidence" value="ECO:0007669"/>
    <property type="project" value="TreeGrafter"/>
</dbReference>
<dbReference type="PROSITE" id="PS51462">
    <property type="entry name" value="NUDIX"/>
    <property type="match status" value="1"/>
</dbReference>
<organism evidence="5 6">
    <name type="scientific">Nocardioides albertanoniae</name>
    <dbReference type="NCBI Taxonomy" id="1175486"/>
    <lineage>
        <taxon>Bacteria</taxon>
        <taxon>Bacillati</taxon>
        <taxon>Actinomycetota</taxon>
        <taxon>Actinomycetes</taxon>
        <taxon>Propionibacteriales</taxon>
        <taxon>Nocardioidaceae</taxon>
        <taxon>Nocardioides</taxon>
    </lineage>
</organism>
<comment type="similarity">
    <text evidence="1 3">Belongs to the Nudix hydrolase family.</text>
</comment>
<name>A0A543A2W8_9ACTN</name>
<dbReference type="GO" id="GO:0006754">
    <property type="term" value="P:ATP biosynthetic process"/>
    <property type="evidence" value="ECO:0007669"/>
    <property type="project" value="TreeGrafter"/>
</dbReference>
<dbReference type="PANTHER" id="PTHR21340:SF0">
    <property type="entry name" value="BIS(5'-NUCLEOSYL)-TETRAPHOSPHATASE [ASYMMETRICAL]"/>
    <property type="match status" value="1"/>
</dbReference>
<dbReference type="InterPro" id="IPR020084">
    <property type="entry name" value="NUDIX_hydrolase_CS"/>
</dbReference>
<dbReference type="SUPFAM" id="SSF53254">
    <property type="entry name" value="Phosphoglycerate mutase-like"/>
    <property type="match status" value="1"/>
</dbReference>
<dbReference type="OrthoDB" id="4287477at2"/>
<dbReference type="AlphaFoldDB" id="A0A543A2W8"/>
<dbReference type="Pfam" id="PF00293">
    <property type="entry name" value="NUDIX"/>
    <property type="match status" value="1"/>
</dbReference>
<protein>
    <submittedName>
        <fullName evidence="5">8-oxo-dGTP diphosphatase</fullName>
    </submittedName>
</protein>
<dbReference type="SUPFAM" id="SSF55811">
    <property type="entry name" value="Nudix"/>
    <property type="match status" value="1"/>
</dbReference>
<proteinExistence type="inferred from homology"/>
<reference evidence="5 6" key="1">
    <citation type="submission" date="2019-06" db="EMBL/GenBank/DDBJ databases">
        <title>Sequencing the genomes of 1000 actinobacteria strains.</title>
        <authorList>
            <person name="Klenk H.-P."/>
        </authorList>
    </citation>
    <scope>NUCLEOTIDE SEQUENCE [LARGE SCALE GENOMIC DNA]</scope>
    <source>
        <strain evidence="5 6">DSM 25218</strain>
    </source>
</reference>
<dbReference type="RefSeq" id="WP_141779079.1">
    <property type="nucleotide sequence ID" value="NZ_VFOV01000001.1"/>
</dbReference>
<dbReference type="Gene3D" id="3.90.79.10">
    <property type="entry name" value="Nucleoside Triphosphate Pyrophosphohydrolase"/>
    <property type="match status" value="1"/>
</dbReference>
<evidence type="ECO:0000256" key="3">
    <source>
        <dbReference type="RuleBase" id="RU003476"/>
    </source>
</evidence>
<dbReference type="CDD" id="cd03673">
    <property type="entry name" value="NUDIX_Ap6A_hydrolase"/>
    <property type="match status" value="1"/>
</dbReference>
<keyword evidence="6" id="KW-1185">Reference proteome</keyword>
<dbReference type="InterPro" id="IPR015797">
    <property type="entry name" value="NUDIX_hydrolase-like_dom_sf"/>
</dbReference>
<accession>A0A543A2W8</accession>
<dbReference type="InterPro" id="IPR029033">
    <property type="entry name" value="His_PPase_superfam"/>
</dbReference>
<dbReference type="EMBL" id="VFOV01000001">
    <property type="protein sequence ID" value="TQL66927.1"/>
    <property type="molecule type" value="Genomic_DNA"/>
</dbReference>
<dbReference type="InterPro" id="IPR020476">
    <property type="entry name" value="Nudix_hydrolase"/>
</dbReference>
<evidence type="ECO:0000256" key="2">
    <source>
        <dbReference type="ARBA" id="ARBA00022801"/>
    </source>
</evidence>
<dbReference type="InterPro" id="IPR051325">
    <property type="entry name" value="Nudix_hydrolase_domain"/>
</dbReference>
<evidence type="ECO:0000256" key="1">
    <source>
        <dbReference type="ARBA" id="ARBA00005582"/>
    </source>
</evidence>
<sequence length="288" mass="31703">MPEIPAAGVVVFREHDDRTEVVLVHRPKYDDWSFPKGKVDRGEQVPVAAIREVREETGLRVTLGRPLPSQRYPVVAGEKVVHYWVGRLADGADDDVDGYQANDEIDAVRWLSVKKARRRLTYAHDRETLQHAEDVRHPSAPLIILRHAAAVGRSAWSGDDEERPLDDTGRAQAVTVAGLLAAYGVGRILTSTSTRCVQTVTPYAGLAGLEPERMRRLSEEGAEEDSVSALVADVVGDLSVPTVICTHRPVLPWLFAGLGVRNPKLAKGELMVLHMHKDEVRAVEALQA</sequence>
<comment type="caution">
    <text evidence="5">The sequence shown here is derived from an EMBL/GenBank/DDBJ whole genome shotgun (WGS) entry which is preliminary data.</text>
</comment>
<dbReference type="InterPro" id="IPR013078">
    <property type="entry name" value="His_Pase_superF_clade-1"/>
</dbReference>
<evidence type="ECO:0000259" key="4">
    <source>
        <dbReference type="PROSITE" id="PS51462"/>
    </source>
</evidence>
<dbReference type="GO" id="GO:0006167">
    <property type="term" value="P:AMP biosynthetic process"/>
    <property type="evidence" value="ECO:0007669"/>
    <property type="project" value="TreeGrafter"/>
</dbReference>
<dbReference type="Pfam" id="PF00300">
    <property type="entry name" value="His_Phos_1"/>
    <property type="match status" value="1"/>
</dbReference>
<keyword evidence="2 3" id="KW-0378">Hydrolase</keyword>
<evidence type="ECO:0000313" key="6">
    <source>
        <dbReference type="Proteomes" id="UP000320209"/>
    </source>
</evidence>
<dbReference type="CDD" id="cd07067">
    <property type="entry name" value="HP_PGM_like"/>
    <property type="match status" value="1"/>
</dbReference>
<dbReference type="PRINTS" id="PR00502">
    <property type="entry name" value="NUDIXFAMILY"/>
</dbReference>
<dbReference type="PROSITE" id="PS00893">
    <property type="entry name" value="NUDIX_BOX"/>
    <property type="match status" value="1"/>
</dbReference>
<evidence type="ECO:0000313" key="5">
    <source>
        <dbReference type="EMBL" id="TQL66927.1"/>
    </source>
</evidence>
<dbReference type="InterPro" id="IPR000086">
    <property type="entry name" value="NUDIX_hydrolase_dom"/>
</dbReference>
<gene>
    <name evidence="5" type="ORF">FB381_0797</name>
</gene>